<dbReference type="GO" id="GO:0005886">
    <property type="term" value="C:plasma membrane"/>
    <property type="evidence" value="ECO:0007669"/>
    <property type="project" value="TreeGrafter"/>
</dbReference>
<reference evidence="9" key="1">
    <citation type="submission" date="2012-11" db="EMBL/GenBank/DDBJ databases">
        <authorList>
            <person name="Lucero-Rivera Y.E."/>
            <person name="Tovar-Ramirez D."/>
        </authorList>
    </citation>
    <scope>NUCLEOTIDE SEQUENCE [LARGE SCALE GENOMIC DNA]</scope>
    <source>
        <strain evidence="9">Araruama</strain>
    </source>
</reference>
<evidence type="ECO:0000256" key="3">
    <source>
        <dbReference type="ARBA" id="ARBA00022729"/>
    </source>
</evidence>
<dbReference type="InterPro" id="IPR006624">
    <property type="entry name" value="Beta-propeller_rpt_TECPR"/>
</dbReference>
<name>A0A1V1P538_9BACT</name>
<dbReference type="GO" id="GO:0030246">
    <property type="term" value="F:carbohydrate binding"/>
    <property type="evidence" value="ECO:0007669"/>
    <property type="project" value="InterPro"/>
</dbReference>
<gene>
    <name evidence="8" type="ORF">OMM_09198</name>
</gene>
<dbReference type="PROSITE" id="PS50268">
    <property type="entry name" value="CADHERIN_2"/>
    <property type="match status" value="2"/>
</dbReference>
<dbReference type="InterPro" id="IPR015919">
    <property type="entry name" value="Cadherin-like_sf"/>
</dbReference>
<evidence type="ECO:0000259" key="7">
    <source>
        <dbReference type="PROSITE" id="PS50268"/>
    </source>
</evidence>
<evidence type="ECO:0000313" key="9">
    <source>
        <dbReference type="Proteomes" id="UP000189670"/>
    </source>
</evidence>
<dbReference type="Gene3D" id="2.60.120.200">
    <property type="match status" value="1"/>
</dbReference>
<evidence type="ECO:0000256" key="6">
    <source>
        <dbReference type="ARBA" id="ARBA00023180"/>
    </source>
</evidence>
<evidence type="ECO:0000313" key="8">
    <source>
        <dbReference type="EMBL" id="ETR69913.1"/>
    </source>
</evidence>
<dbReference type="Proteomes" id="UP000189670">
    <property type="component" value="Unassembled WGS sequence"/>
</dbReference>
<sequence>MTIIFISYYNAYASNNLPEFVTPTPEYEWKNPLPSGNNLDGVWCSSANNMIAVGERGLIYHYNGTAWTQMESGTTNDLKDIWGSSSTDVFAVGSYKTILHYDGSSWTSMITPTSGSFISIHGSSSSNVFAVGYQGAIYHYNGSSWTQMTSNTTEILNGVWANNTTDAFAVGSSGTVMHYNGSTWSAMTSGTTTSLQDVFGISGSNVYAAGPDGTVIQYNGSSWSTITGFGTAWFASIWASSSNDVFIAGSNGNSYHYNGSSWSNIDTLGYQDIWGSSSSSVFTIDSDCGRAYFYNGSTWSQISTEFETQTLRSIWKSDDNYYFVVGYSGTFLQYNGTSWSTISSGTTNHISDIWGTSGNDIYMSGYSGTIIKYNGSSCSTMTSNTTETLYSIHGTATNNIFIVGTNGTILKYNGSSWSSMTSGTTNLLYSVWSYGSSAYAVGNTGTILYYNGSTWSAMTSNTSNSFRSVWGFDENNIYAGDSNGLIHHYDGSNWSIVTGDLGHTFYSIYGANENDIYVGSSYGYFAHFNGLEWSSIDGITVDLNGIYEKNGLYTIVGNCGAIIDLTTVQVPYQIPDISINEDSVTSESFFIYDADSESVSFSASTSDTTAIPNENITFSISGNYVTMSITPASNETGTISIDVIATDQSGGSSTNTFAMTVSNTNDTPTDITLSSESVPENNAIGTSVGDFSTTDVDISDTYSYSLVSGTGDTDNASFTISGNTLQTAEIVDYETKNLYAIRVRTTDNSGAYYEKSLTISITDKDENFFVIHPSSTQNQTQPLSIPLTMNNMTNIDIQSIELNISYDPAVLTATGISLTGTVLENENYIYDYNTHIPGIIYTGFMSNASHFTGTGLCLYANFTVIGASGETSDITISTAIINNQAVSTSDGIFTVAPDSPPIFAGMIPHTINEDALISTSLTINDYESNPCDLTLTIISSDETLVPANTISYTCQSGNYYFSITPVADQYGLATITIVAEDSSGLTASESFDLTVTAVNDVPIFTANTTYSMNEDTSDSFTMTATDIETAGCSLNITWHSSDINLIPNENISYTCDAEIFYFSLTPVANQSGNLTLSFTITDAGNLSATHSMDITVTDINDVPIIGIIDNQTIDNGAVMTAISITATDLETATCSLGMSMTSSNPVLIPASNISHTCTSNSFYFTLTPVTGLSGASTITLVVTDSGGLTASTSFIFNVNLSPELSYIPNSGTAAGEISFTFVEAEGDIVSLTVTSSDQSLISDAAITINGTNSNTIQLTPTADIEQAISISLPQESNVHGLATITIAATATGGSVSETFNVIVSPPGSGNALTFDGDDDFIAFGSIDGSHPLALAGSQFSLAFWIKPAITGDSFQRIIDKSTAGLAADGYLLCLNTGNSLKFYLNGMARFTTDSNVLTANMWHHVVVTGDGSQYKCYVNGTAVGISTENSFELPPNATANLYIGTWYTESTREYHGQMDEVSIWNVALSEVEVRNYMCSRLTGNETGLLAYFRFDHFTGTTLTDLSGNNFHGTLTNMDNASWNISEAPLGDTSIDDYVGSVPADFSVTLSHSDGDAFTALGDSGSYSGLHIYLVNEAPSSYTAPAVFSTLYTDHYFGVFPVGMTPTYSVAYHYSGNTSIATDTGLRLAGRANNSSTWFDLSASLDQSTTTLSQTGISAFSGISTTEFIPGMNIEPIIGEIAPQTMN</sequence>
<dbReference type="InterPro" id="IPR013320">
    <property type="entry name" value="ConA-like_dom_sf"/>
</dbReference>
<dbReference type="Pfam" id="PF17963">
    <property type="entry name" value="Big_9"/>
    <property type="match status" value="1"/>
</dbReference>
<proteinExistence type="predicted"/>
<dbReference type="Pfam" id="PF00028">
    <property type="entry name" value="Cadherin"/>
    <property type="match status" value="1"/>
</dbReference>
<keyword evidence="4" id="KW-1133">Transmembrane helix</keyword>
<dbReference type="SMART" id="SM00706">
    <property type="entry name" value="TECPR"/>
    <property type="match status" value="5"/>
</dbReference>
<feature type="domain" description="Cadherin" evidence="7">
    <location>
        <begin position="571"/>
        <end position="681"/>
    </location>
</feature>
<keyword evidence="3" id="KW-0732">Signal</keyword>
<organism evidence="8 9">
    <name type="scientific">Candidatus Magnetoglobus multicellularis str. Araruama</name>
    <dbReference type="NCBI Taxonomy" id="890399"/>
    <lineage>
        <taxon>Bacteria</taxon>
        <taxon>Pseudomonadati</taxon>
        <taxon>Thermodesulfobacteriota</taxon>
        <taxon>Desulfobacteria</taxon>
        <taxon>Desulfobacterales</taxon>
        <taxon>Desulfobacteraceae</taxon>
        <taxon>Candidatus Magnetoglobus</taxon>
    </lineage>
</organism>
<accession>A0A1V1P538</accession>
<dbReference type="CDD" id="cd11304">
    <property type="entry name" value="Cadherin_repeat"/>
    <property type="match status" value="1"/>
</dbReference>
<dbReference type="InterPro" id="IPR006644">
    <property type="entry name" value="Cadg"/>
</dbReference>
<keyword evidence="6" id="KW-0325">Glycoprotein</keyword>
<dbReference type="SMART" id="SM00560">
    <property type="entry name" value="LamGL"/>
    <property type="match status" value="1"/>
</dbReference>
<dbReference type="SUPFAM" id="SSF49899">
    <property type="entry name" value="Concanavalin A-like lectins/glucanases"/>
    <property type="match status" value="1"/>
</dbReference>
<dbReference type="InterPro" id="IPR006558">
    <property type="entry name" value="LamG-like"/>
</dbReference>
<dbReference type="SUPFAM" id="SSF49384">
    <property type="entry name" value="Carbohydrate-binding domain"/>
    <property type="match status" value="1"/>
</dbReference>
<dbReference type="PANTHER" id="PTHR24028:SF328">
    <property type="entry name" value="CADHERIN-3"/>
    <property type="match status" value="1"/>
</dbReference>
<comment type="subcellular location">
    <subcellularLocation>
        <location evidence="1">Membrane</location>
        <topology evidence="1">Single-pass membrane protein</topology>
    </subcellularLocation>
</comment>
<feature type="domain" description="Cadherin" evidence="7">
    <location>
        <begin position="677"/>
        <end position="775"/>
    </location>
</feature>
<protein>
    <recommendedName>
        <fullName evidence="7">Cadherin domain-containing protein</fullName>
    </recommendedName>
</protein>
<dbReference type="InterPro" id="IPR002102">
    <property type="entry name" value="Cohesin_dom"/>
</dbReference>
<keyword evidence="4" id="KW-0472">Membrane</keyword>
<dbReference type="PROSITE" id="PS00435">
    <property type="entry name" value="PEROXIDASE_1"/>
    <property type="match status" value="1"/>
</dbReference>
<evidence type="ECO:0000256" key="5">
    <source>
        <dbReference type="ARBA" id="ARBA00023157"/>
    </source>
</evidence>
<evidence type="ECO:0000256" key="4">
    <source>
        <dbReference type="ARBA" id="ARBA00022989"/>
    </source>
</evidence>
<dbReference type="InterPro" id="IPR050174">
    <property type="entry name" value="Protocadherin/Cadherin-CA"/>
</dbReference>
<dbReference type="InterPro" id="IPR019793">
    <property type="entry name" value="Peroxidases_heam-ligand_BS"/>
</dbReference>
<keyword evidence="5" id="KW-1015">Disulfide bond</keyword>
<dbReference type="GO" id="GO:0005509">
    <property type="term" value="F:calcium ion binding"/>
    <property type="evidence" value="ECO:0007669"/>
    <property type="project" value="InterPro"/>
</dbReference>
<dbReference type="InterPro" id="IPR008965">
    <property type="entry name" value="CBM2/CBM3_carb-bd_dom_sf"/>
</dbReference>
<evidence type="ECO:0000256" key="2">
    <source>
        <dbReference type="ARBA" id="ARBA00022692"/>
    </source>
</evidence>
<dbReference type="InterPro" id="IPR013783">
    <property type="entry name" value="Ig-like_fold"/>
</dbReference>
<dbReference type="Gene3D" id="2.60.40.60">
    <property type="entry name" value="Cadherins"/>
    <property type="match status" value="1"/>
</dbReference>
<dbReference type="SMART" id="SM00736">
    <property type="entry name" value="CADG"/>
    <property type="match status" value="2"/>
</dbReference>
<dbReference type="Gene3D" id="2.60.40.680">
    <property type="match status" value="1"/>
</dbReference>
<dbReference type="SUPFAM" id="SSF89372">
    <property type="entry name" value="Fucose-specific lectin"/>
    <property type="match status" value="1"/>
</dbReference>
<dbReference type="GO" id="GO:0007156">
    <property type="term" value="P:homophilic cell adhesion via plasma membrane adhesion molecules"/>
    <property type="evidence" value="ECO:0007669"/>
    <property type="project" value="InterPro"/>
</dbReference>
<evidence type="ECO:0000256" key="1">
    <source>
        <dbReference type="ARBA" id="ARBA00004167"/>
    </source>
</evidence>
<dbReference type="GO" id="GO:0000272">
    <property type="term" value="P:polysaccharide catabolic process"/>
    <property type="evidence" value="ECO:0007669"/>
    <property type="project" value="InterPro"/>
</dbReference>
<dbReference type="SUPFAM" id="SSF49313">
    <property type="entry name" value="Cadherin-like"/>
    <property type="match status" value="3"/>
</dbReference>
<dbReference type="Pfam" id="PF13385">
    <property type="entry name" value="Laminin_G_3"/>
    <property type="match status" value="1"/>
</dbReference>
<dbReference type="InterPro" id="IPR002126">
    <property type="entry name" value="Cadherin-like_dom"/>
</dbReference>
<dbReference type="Pfam" id="PF00963">
    <property type="entry name" value="Cohesin"/>
    <property type="match status" value="1"/>
</dbReference>
<keyword evidence="2" id="KW-0812">Transmembrane</keyword>
<dbReference type="EMBL" id="ATBP01000531">
    <property type="protein sequence ID" value="ETR69913.1"/>
    <property type="molecule type" value="Genomic_DNA"/>
</dbReference>
<dbReference type="SMART" id="SM00112">
    <property type="entry name" value="CA"/>
    <property type="match status" value="1"/>
</dbReference>
<dbReference type="PANTHER" id="PTHR24028">
    <property type="entry name" value="CADHERIN-87A"/>
    <property type="match status" value="1"/>
</dbReference>
<feature type="non-terminal residue" evidence="8">
    <location>
        <position position="1686"/>
    </location>
</feature>
<comment type="caution">
    <text evidence="8">The sequence shown here is derived from an EMBL/GenBank/DDBJ whole genome shotgun (WGS) entry which is preliminary data.</text>
</comment>
<dbReference type="Gene3D" id="2.60.40.10">
    <property type="entry name" value="Immunoglobulins"/>
    <property type="match status" value="2"/>
</dbReference>